<organism evidence="1 2">
    <name type="scientific">Sutterella massiliensis</name>
    <dbReference type="NCBI Taxonomy" id="1816689"/>
    <lineage>
        <taxon>Bacteria</taxon>
        <taxon>Pseudomonadati</taxon>
        <taxon>Pseudomonadota</taxon>
        <taxon>Betaproteobacteria</taxon>
        <taxon>Burkholderiales</taxon>
        <taxon>Sutterellaceae</taxon>
        <taxon>Sutterella</taxon>
    </lineage>
</organism>
<accession>A0ABS2DUU0</accession>
<dbReference type="RefSeq" id="WP_205104683.1">
    <property type="nucleotide sequence ID" value="NZ_JACJJC010000077.1"/>
</dbReference>
<dbReference type="InterPro" id="IPR002514">
    <property type="entry name" value="Transposase_8"/>
</dbReference>
<reference evidence="1 2" key="1">
    <citation type="journal article" date="2021" name="Sci. Rep.">
        <title>The distribution of antibiotic resistance genes in chicken gut microbiota commensals.</title>
        <authorList>
            <person name="Juricova H."/>
            <person name="Matiasovicova J."/>
            <person name="Kubasova T."/>
            <person name="Cejkova D."/>
            <person name="Rychlik I."/>
        </authorList>
    </citation>
    <scope>NUCLEOTIDE SEQUENCE [LARGE SCALE GENOMIC DNA]</scope>
    <source>
        <strain evidence="1 2">An829</strain>
    </source>
</reference>
<keyword evidence="2" id="KW-1185">Reference proteome</keyword>
<dbReference type="EMBL" id="JACJJC010000077">
    <property type="protein sequence ID" value="MBM6705049.1"/>
    <property type="molecule type" value="Genomic_DNA"/>
</dbReference>
<dbReference type="Proteomes" id="UP000715095">
    <property type="component" value="Unassembled WGS sequence"/>
</dbReference>
<evidence type="ECO:0000313" key="2">
    <source>
        <dbReference type="Proteomes" id="UP000715095"/>
    </source>
</evidence>
<gene>
    <name evidence="1" type="ORF">H6A60_11285</name>
</gene>
<comment type="caution">
    <text evidence="1">The sequence shown here is derived from an EMBL/GenBank/DDBJ whole genome shotgun (WGS) entry which is preliminary data.</text>
</comment>
<name>A0ABS2DUU0_9BURK</name>
<evidence type="ECO:0000313" key="1">
    <source>
        <dbReference type="EMBL" id="MBM6705049.1"/>
    </source>
</evidence>
<dbReference type="Pfam" id="PF01527">
    <property type="entry name" value="HTH_Tnp_1"/>
    <property type="match status" value="1"/>
</dbReference>
<protein>
    <submittedName>
        <fullName evidence="1">Transposase</fullName>
    </submittedName>
</protein>
<sequence>MAVPRRKYTNEMKLNAVHLVQNEGRRACDVADELGIDRNTLYAWLRDARNGKLSTDDPAREVTPEQAEISRLRAELARSRQECALLKKFAAYLSTTGLK</sequence>
<dbReference type="Gene3D" id="1.10.10.60">
    <property type="entry name" value="Homeodomain-like"/>
    <property type="match status" value="1"/>
</dbReference>
<dbReference type="SUPFAM" id="SSF46689">
    <property type="entry name" value="Homeodomain-like"/>
    <property type="match status" value="1"/>
</dbReference>
<proteinExistence type="predicted"/>
<dbReference type="InterPro" id="IPR009057">
    <property type="entry name" value="Homeodomain-like_sf"/>
</dbReference>